<feature type="region of interest" description="Disordered" evidence="1">
    <location>
        <begin position="70"/>
        <end position="93"/>
    </location>
</feature>
<comment type="caution">
    <text evidence="2">The sequence shown here is derived from an EMBL/GenBank/DDBJ whole genome shotgun (WGS) entry which is preliminary data.</text>
</comment>
<dbReference type="EMBL" id="JANTQA010000029">
    <property type="protein sequence ID" value="KAJ3440871.1"/>
    <property type="molecule type" value="Genomic_DNA"/>
</dbReference>
<name>A0AAV7ZIF4_9EUKA</name>
<dbReference type="AlphaFoldDB" id="A0AAV7ZIF4"/>
<feature type="compositionally biased region" description="Polar residues" evidence="1">
    <location>
        <begin position="70"/>
        <end position="86"/>
    </location>
</feature>
<dbReference type="Proteomes" id="UP001146793">
    <property type="component" value="Unassembled WGS sequence"/>
</dbReference>
<gene>
    <name evidence="2" type="ORF">M0812_12869</name>
</gene>
<organism evidence="2 3">
    <name type="scientific">Anaeramoeba flamelloides</name>
    <dbReference type="NCBI Taxonomy" id="1746091"/>
    <lineage>
        <taxon>Eukaryota</taxon>
        <taxon>Metamonada</taxon>
        <taxon>Anaeramoebidae</taxon>
        <taxon>Anaeramoeba</taxon>
    </lineage>
</organism>
<feature type="region of interest" description="Disordered" evidence="1">
    <location>
        <begin position="1"/>
        <end position="42"/>
    </location>
</feature>
<protein>
    <submittedName>
        <fullName evidence="2">Hydroxyproline-rich glycoprotein family protein</fullName>
    </submittedName>
</protein>
<evidence type="ECO:0000313" key="3">
    <source>
        <dbReference type="Proteomes" id="UP001146793"/>
    </source>
</evidence>
<evidence type="ECO:0000256" key="1">
    <source>
        <dbReference type="SAM" id="MobiDB-lite"/>
    </source>
</evidence>
<proteinExistence type="predicted"/>
<reference evidence="2" key="1">
    <citation type="submission" date="2022-08" db="EMBL/GenBank/DDBJ databases">
        <title>Novel sulphate-reducing endosymbionts in the free-living metamonad Anaeramoeba.</title>
        <authorList>
            <person name="Jerlstrom-Hultqvist J."/>
            <person name="Cepicka I."/>
            <person name="Gallot-Lavallee L."/>
            <person name="Salas-Leiva D."/>
            <person name="Curtis B.A."/>
            <person name="Zahonova K."/>
            <person name="Pipaliya S."/>
            <person name="Dacks J."/>
            <person name="Roger A.J."/>
        </authorList>
    </citation>
    <scope>NUCLEOTIDE SEQUENCE</scope>
    <source>
        <strain evidence="2">Busselton2</strain>
    </source>
</reference>
<feature type="compositionally biased region" description="Low complexity" evidence="1">
    <location>
        <begin position="11"/>
        <end position="24"/>
    </location>
</feature>
<evidence type="ECO:0000313" key="2">
    <source>
        <dbReference type="EMBL" id="KAJ3440871.1"/>
    </source>
</evidence>
<accession>A0AAV7ZIF4</accession>
<sequence>MSQQNQDQSIPLRQRNIRRNIPQRYFSKNPYMSPTDKMLSPATNMIRKRRTAKKTGLQINLLKKFQQNKIKTSLKQENQSFTPSNETNKENEN</sequence>